<dbReference type="OrthoDB" id="2428346at2"/>
<gene>
    <name evidence="8" type="ORF">I858_006830</name>
</gene>
<reference evidence="8" key="1">
    <citation type="submission" date="2016-10" db="EMBL/GenBank/DDBJ databases">
        <authorList>
            <person name="See-Too W.S."/>
        </authorList>
    </citation>
    <scope>NUCLEOTIDE SEQUENCE</scope>
    <source>
        <strain evidence="8">L10.15</strain>
    </source>
</reference>
<dbReference type="Proteomes" id="UP000053354">
    <property type="component" value="Chromosome"/>
</dbReference>
<dbReference type="KEGG" id="pll:I858_006830"/>
<keyword evidence="8" id="KW-0282">Flagellum</keyword>
<dbReference type="InterPro" id="IPR008622">
    <property type="entry name" value="FliT"/>
</dbReference>
<evidence type="ECO:0000256" key="6">
    <source>
        <dbReference type="ARBA" id="ARBA00093785"/>
    </source>
</evidence>
<keyword evidence="9" id="KW-1185">Reference proteome</keyword>
<comment type="similarity">
    <text evidence="6">Belongs to the bacillales FliT family.</text>
</comment>
<protein>
    <recommendedName>
        <fullName evidence="7">Flagellar protein FliT</fullName>
    </recommendedName>
</protein>
<evidence type="ECO:0000256" key="5">
    <source>
        <dbReference type="ARBA" id="ARBA00093765"/>
    </source>
</evidence>
<organism evidence="8 9">
    <name type="scientific">Planococcus versutus</name>
    <dbReference type="NCBI Taxonomy" id="1302659"/>
    <lineage>
        <taxon>Bacteria</taxon>
        <taxon>Bacillati</taxon>
        <taxon>Bacillota</taxon>
        <taxon>Bacilli</taxon>
        <taxon>Bacillales</taxon>
        <taxon>Caryophanaceae</taxon>
        <taxon>Planococcus</taxon>
    </lineage>
</organism>
<evidence type="ECO:0000256" key="7">
    <source>
        <dbReference type="ARBA" id="ARBA00093797"/>
    </source>
</evidence>
<dbReference type="RefSeq" id="WP_049693884.1">
    <property type="nucleotide sequence ID" value="NZ_CP016540.2"/>
</dbReference>
<dbReference type="EMBL" id="CP016540">
    <property type="protein sequence ID" value="ANU26740.1"/>
    <property type="molecule type" value="Genomic_DNA"/>
</dbReference>
<comment type="function">
    <text evidence="5">May act as an export chaperone for the filament capping protein FliD.</text>
</comment>
<evidence type="ECO:0000256" key="2">
    <source>
        <dbReference type="ARBA" id="ARBA00022490"/>
    </source>
</evidence>
<evidence type="ECO:0000256" key="4">
    <source>
        <dbReference type="ARBA" id="ARBA00023186"/>
    </source>
</evidence>
<evidence type="ECO:0000256" key="1">
    <source>
        <dbReference type="ARBA" id="ARBA00004514"/>
    </source>
</evidence>
<dbReference type="STRING" id="1302659.I858_006830"/>
<name>A0A1B1S0M0_9BACL</name>
<keyword evidence="8" id="KW-0969">Cilium</keyword>
<keyword evidence="2" id="KW-0963">Cytoplasm</keyword>
<dbReference type="Pfam" id="PF05400">
    <property type="entry name" value="FliT"/>
    <property type="match status" value="1"/>
</dbReference>
<evidence type="ECO:0000313" key="9">
    <source>
        <dbReference type="Proteomes" id="UP000053354"/>
    </source>
</evidence>
<evidence type="ECO:0000313" key="8">
    <source>
        <dbReference type="EMBL" id="ANU26740.1"/>
    </source>
</evidence>
<comment type="subcellular location">
    <subcellularLocation>
        <location evidence="1">Cytoplasm</location>
        <location evidence="1">Cytosol</location>
    </subcellularLocation>
</comment>
<proteinExistence type="inferred from homology"/>
<keyword evidence="8" id="KW-0966">Cell projection</keyword>
<evidence type="ECO:0000256" key="3">
    <source>
        <dbReference type="ARBA" id="ARBA00022795"/>
    </source>
</evidence>
<keyword evidence="4" id="KW-0143">Chaperone</keyword>
<sequence length="129" mass="15316">MSDSKPIIYAFLKQTLELYEKAQRIHSNMEENEEGTVESLEMLFTRRQESIRQLDIFMKQRNFRWAEEEKIIIQQLIELDQQLNGLMNNLHQSFFMQISRIAQTKEVSKKYSGAYQTMATAGSFIDKRN</sequence>
<accession>A0A1B1S0M0</accession>
<dbReference type="AlphaFoldDB" id="A0A1B1S0M0"/>
<keyword evidence="3" id="KW-1005">Bacterial flagellum biogenesis</keyword>